<name>E0VN78_PEDHC</name>
<dbReference type="EMBL" id="DS235335">
    <property type="protein sequence ID" value="EEB14834.1"/>
    <property type="molecule type" value="Genomic_DNA"/>
</dbReference>
<reference evidence="1" key="1">
    <citation type="submission" date="2007-04" db="EMBL/GenBank/DDBJ databases">
        <title>Annotation of Pediculus humanus corporis strain USDA.</title>
        <authorList>
            <person name="Kirkness E."/>
            <person name="Hannick L."/>
            <person name="Hass B."/>
            <person name="Bruggner R."/>
            <person name="Lawson D."/>
            <person name="Bidwell S."/>
            <person name="Joardar V."/>
            <person name="Caler E."/>
            <person name="Walenz B."/>
            <person name="Inman J."/>
            <person name="Schobel S."/>
            <person name="Galinsky K."/>
            <person name="Amedeo P."/>
            <person name="Strausberg R."/>
        </authorList>
    </citation>
    <scope>NUCLEOTIDE SEQUENCE</scope>
    <source>
        <strain evidence="1">USDA</strain>
    </source>
</reference>
<dbReference type="EnsemblMetazoa" id="PHUM331410-RA">
    <property type="protein sequence ID" value="PHUM331410-PA"/>
    <property type="gene ID" value="PHUM331410"/>
</dbReference>
<proteinExistence type="predicted"/>
<keyword evidence="3" id="KW-1185">Reference proteome</keyword>
<dbReference type="OrthoDB" id="2434756at2759"/>
<accession>E0VN78</accession>
<dbReference type="KEGG" id="phu:Phum_PHUM331410"/>
<dbReference type="HOGENOM" id="CLU_1449360_0_0_1"/>
<dbReference type="STRING" id="121224.E0VN78"/>
<evidence type="ECO:0000313" key="1">
    <source>
        <dbReference type="EMBL" id="EEB14834.1"/>
    </source>
</evidence>
<dbReference type="InParanoid" id="E0VN78"/>
<evidence type="ECO:0000313" key="3">
    <source>
        <dbReference type="Proteomes" id="UP000009046"/>
    </source>
</evidence>
<dbReference type="PANTHER" id="PTHR13338">
    <property type="entry name" value="UPF0240 PROTEIN"/>
    <property type="match status" value="1"/>
</dbReference>
<reference evidence="2" key="3">
    <citation type="submission" date="2021-02" db="UniProtKB">
        <authorList>
            <consortium name="EnsemblMetazoa"/>
        </authorList>
    </citation>
    <scope>IDENTIFICATION</scope>
    <source>
        <strain evidence="2">USDA</strain>
    </source>
</reference>
<dbReference type="GO" id="GO:0032981">
    <property type="term" value="P:mitochondrial respiratory chain complex I assembly"/>
    <property type="evidence" value="ECO:0007669"/>
    <property type="project" value="InterPro"/>
</dbReference>
<dbReference type="Pfam" id="PF06784">
    <property type="entry name" value="UPF0240"/>
    <property type="match status" value="1"/>
</dbReference>
<dbReference type="PANTHER" id="PTHR13338:SF4">
    <property type="entry name" value="NADH DEHYDROGENASE [UBIQUINONE] 1 ALPHA SUBCOMPLEX ASSEMBLY FACTOR 4"/>
    <property type="match status" value="1"/>
</dbReference>
<dbReference type="AlphaFoldDB" id="E0VN78"/>
<dbReference type="GO" id="GO:0005739">
    <property type="term" value="C:mitochondrion"/>
    <property type="evidence" value="ECO:0007669"/>
    <property type="project" value="TreeGrafter"/>
</dbReference>
<evidence type="ECO:0000313" key="2">
    <source>
        <dbReference type="EnsemblMetazoa" id="PHUM331410-PA"/>
    </source>
</evidence>
<dbReference type="Proteomes" id="UP000009046">
    <property type="component" value="Unassembled WGS sequence"/>
</dbReference>
<dbReference type="GeneID" id="8236288"/>
<dbReference type="VEuPathDB" id="VectorBase:PHUM331410"/>
<dbReference type="EMBL" id="AAZO01003847">
    <property type="status" value="NOT_ANNOTATED_CDS"/>
    <property type="molecule type" value="Genomic_DNA"/>
</dbReference>
<protein>
    <recommendedName>
        <fullName evidence="4">NADH dehydrogenase [ubiquinone] 1 alpha subcomplex assembly factor 4</fullName>
    </recommendedName>
</protein>
<gene>
    <name evidence="2" type="primary">8236288</name>
    <name evidence="1" type="ORF">Phum_PHUM331410</name>
</gene>
<organism>
    <name type="scientific">Pediculus humanus subsp. corporis</name>
    <name type="common">Body louse</name>
    <dbReference type="NCBI Taxonomy" id="121224"/>
    <lineage>
        <taxon>Eukaryota</taxon>
        <taxon>Metazoa</taxon>
        <taxon>Ecdysozoa</taxon>
        <taxon>Arthropoda</taxon>
        <taxon>Hexapoda</taxon>
        <taxon>Insecta</taxon>
        <taxon>Pterygota</taxon>
        <taxon>Neoptera</taxon>
        <taxon>Paraneoptera</taxon>
        <taxon>Psocodea</taxon>
        <taxon>Troctomorpha</taxon>
        <taxon>Phthiraptera</taxon>
        <taxon>Anoplura</taxon>
        <taxon>Pediculidae</taxon>
        <taxon>Pediculus</taxon>
    </lineage>
</organism>
<dbReference type="eggNOG" id="KOG4481">
    <property type="taxonomic scope" value="Eukaryota"/>
</dbReference>
<evidence type="ECO:0008006" key="4">
    <source>
        <dbReference type="Google" id="ProtNLM"/>
    </source>
</evidence>
<sequence length="187" mass="22395">MGAAVSYPYTQLRRVLRRYNAQNRALKFIEKEKLPSRSYEPEISDPKIRESIKELYVKNKQLDDYLKKEKQSSSKRPLPVKRIRDNSFLFYEPKIPQPNCCTLSSSLEIIAKHLKEPNKWNVDALSEEYNLQKDSVKNLLMYYSLFTREDFQFINKDRKENEEQVALEFVKRTRLEKIPLKQIEDKK</sequence>
<dbReference type="CTD" id="8236288"/>
<dbReference type="InterPro" id="IPR009622">
    <property type="entry name" value="NDUFAF4"/>
</dbReference>
<dbReference type="FunCoup" id="E0VN78">
    <property type="interactions" value="467"/>
</dbReference>
<reference evidence="1" key="2">
    <citation type="submission" date="2007-04" db="EMBL/GenBank/DDBJ databases">
        <title>The genome of the human body louse.</title>
        <authorList>
            <consortium name="The Human Body Louse Genome Consortium"/>
            <person name="Kirkness E."/>
            <person name="Walenz B."/>
            <person name="Hass B."/>
            <person name="Bruggner R."/>
            <person name="Strausberg R."/>
        </authorList>
    </citation>
    <scope>NUCLEOTIDE SEQUENCE</scope>
    <source>
        <strain evidence="1">USDA</strain>
    </source>
</reference>
<dbReference type="RefSeq" id="XP_002427572.1">
    <property type="nucleotide sequence ID" value="XM_002427527.1"/>
</dbReference>